<evidence type="ECO:0000256" key="1">
    <source>
        <dbReference type="SAM" id="MobiDB-lite"/>
    </source>
</evidence>
<gene>
    <name evidence="2" type="ORF">Tco_1132555</name>
</gene>
<reference evidence="2" key="2">
    <citation type="submission" date="2022-01" db="EMBL/GenBank/DDBJ databases">
        <authorList>
            <person name="Yamashiro T."/>
            <person name="Shiraishi A."/>
            <person name="Satake H."/>
            <person name="Nakayama K."/>
        </authorList>
    </citation>
    <scope>NUCLEOTIDE SEQUENCE</scope>
</reference>
<dbReference type="PANTHER" id="PTHR11439">
    <property type="entry name" value="GAG-POL-RELATED RETROTRANSPOSON"/>
    <property type="match status" value="1"/>
</dbReference>
<dbReference type="CDD" id="cd09272">
    <property type="entry name" value="RNase_HI_RT_Ty1"/>
    <property type="match status" value="1"/>
</dbReference>
<organism evidence="2 3">
    <name type="scientific">Tanacetum coccineum</name>
    <dbReference type="NCBI Taxonomy" id="301880"/>
    <lineage>
        <taxon>Eukaryota</taxon>
        <taxon>Viridiplantae</taxon>
        <taxon>Streptophyta</taxon>
        <taxon>Embryophyta</taxon>
        <taxon>Tracheophyta</taxon>
        <taxon>Spermatophyta</taxon>
        <taxon>Magnoliopsida</taxon>
        <taxon>eudicotyledons</taxon>
        <taxon>Gunneridae</taxon>
        <taxon>Pentapetalae</taxon>
        <taxon>asterids</taxon>
        <taxon>campanulids</taxon>
        <taxon>Asterales</taxon>
        <taxon>Asteraceae</taxon>
        <taxon>Asteroideae</taxon>
        <taxon>Anthemideae</taxon>
        <taxon>Anthemidinae</taxon>
        <taxon>Tanacetum</taxon>
    </lineage>
</organism>
<comment type="caution">
    <text evidence="2">The sequence shown here is derived from an EMBL/GenBank/DDBJ whole genome shotgun (WGS) entry which is preliminary data.</text>
</comment>
<sequence length="505" mass="56458">MRSQLSDYSFAYNHIPLYCDNKSAIALCYNNVQHSRSKHIDIRHHFIREQVEKGVVELYFVRTEYQLADTFTKALPRERFEFIFLPLGLKNTMADMNIPADDVPPEQAPPIVSPIKTNDQILPLRNWVPVVKSNCILNVLKPQKSPIFKNVSGMSFNSLYQPWRAILSMFNVCLTGKTAGHDRPRHPVLQILWGGIHRSNIDYAKRIWEEFVQSIQTFLTDKKSLTTATCGKKKSVGKDGREIFGMLIPNALLTDAIKKAPYYGKYLENVAKYQQYLDEEHSKAAKQTKPSTPKATKVTKPAGDEAPKHSSSQPPTSTPAPTESSKKDQGKKHKLVKETSNAPSPAKRSKAGKVTKKRMPKIPLKEPDSGRFQPLLERRTPMSTEPSGNAKSPSLDAELALTDSETQSDKEVPPVNPEKDASYKELTKINNGVQDEGQAGPNPGKQDEGQAGSNHEVTDASTQQNPEQIDEEFTTTAYPNVQENLKLPTEDKVVETVEGGEYVSF</sequence>
<feature type="compositionally biased region" description="Basic and acidic residues" evidence="1">
    <location>
        <begin position="407"/>
        <end position="427"/>
    </location>
</feature>
<proteinExistence type="predicted"/>
<feature type="compositionally biased region" description="Polar residues" evidence="1">
    <location>
        <begin position="451"/>
        <end position="467"/>
    </location>
</feature>
<name>A0ABQ5JCU2_9ASTR</name>
<dbReference type="Proteomes" id="UP001151760">
    <property type="component" value="Unassembled WGS sequence"/>
</dbReference>
<feature type="region of interest" description="Disordered" evidence="1">
    <location>
        <begin position="281"/>
        <end position="484"/>
    </location>
</feature>
<evidence type="ECO:0008006" key="4">
    <source>
        <dbReference type="Google" id="ProtNLM"/>
    </source>
</evidence>
<keyword evidence="3" id="KW-1185">Reference proteome</keyword>
<evidence type="ECO:0000313" key="3">
    <source>
        <dbReference type="Proteomes" id="UP001151760"/>
    </source>
</evidence>
<feature type="compositionally biased region" description="Polar residues" evidence="1">
    <location>
        <begin position="381"/>
        <end position="392"/>
    </location>
</feature>
<accession>A0ABQ5JCU2</accession>
<reference evidence="2" key="1">
    <citation type="journal article" date="2022" name="Int. J. Mol. Sci.">
        <title>Draft Genome of Tanacetum Coccineum: Genomic Comparison of Closely Related Tanacetum-Family Plants.</title>
        <authorList>
            <person name="Yamashiro T."/>
            <person name="Shiraishi A."/>
            <person name="Nakayama K."/>
            <person name="Satake H."/>
        </authorList>
    </citation>
    <scope>NUCLEOTIDE SEQUENCE</scope>
</reference>
<dbReference type="PANTHER" id="PTHR11439:SF517">
    <property type="entry name" value="CYSTEINE-RICH RLK (RECEPTOR-LIKE PROTEIN KINASE) 8"/>
    <property type="match status" value="1"/>
</dbReference>
<protein>
    <recommendedName>
        <fullName evidence="4">Retrovirus-related Pol polyprotein from transposon TNT 1-94</fullName>
    </recommendedName>
</protein>
<dbReference type="EMBL" id="BQNB010021797">
    <property type="protein sequence ID" value="GJU10159.1"/>
    <property type="molecule type" value="Genomic_DNA"/>
</dbReference>
<feature type="compositionally biased region" description="Basic residues" evidence="1">
    <location>
        <begin position="347"/>
        <end position="360"/>
    </location>
</feature>
<feature type="compositionally biased region" description="Polar residues" evidence="1">
    <location>
        <begin position="474"/>
        <end position="483"/>
    </location>
</feature>
<evidence type="ECO:0000313" key="2">
    <source>
        <dbReference type="EMBL" id="GJU10159.1"/>
    </source>
</evidence>
<feature type="compositionally biased region" description="Low complexity" evidence="1">
    <location>
        <begin position="309"/>
        <end position="323"/>
    </location>
</feature>